<protein>
    <submittedName>
        <fullName evidence="3">Uncharacterized protein</fullName>
    </submittedName>
</protein>
<keyword evidence="4" id="KW-1185">Reference proteome</keyword>
<keyword evidence="2" id="KW-1133">Transmembrane helix</keyword>
<evidence type="ECO:0000256" key="1">
    <source>
        <dbReference type="SAM" id="Coils"/>
    </source>
</evidence>
<accession>A0ABV6QE94</accession>
<keyword evidence="2" id="KW-0812">Transmembrane</keyword>
<feature type="coiled-coil region" evidence="1">
    <location>
        <begin position="45"/>
        <end position="130"/>
    </location>
</feature>
<dbReference type="Proteomes" id="UP001589890">
    <property type="component" value="Unassembled WGS sequence"/>
</dbReference>
<evidence type="ECO:0000313" key="4">
    <source>
        <dbReference type="Proteomes" id="UP001589890"/>
    </source>
</evidence>
<comment type="caution">
    <text evidence="3">The sequence shown here is derived from an EMBL/GenBank/DDBJ whole genome shotgun (WGS) entry which is preliminary data.</text>
</comment>
<gene>
    <name evidence="3" type="ORF">ACFFGN_02735</name>
</gene>
<dbReference type="EMBL" id="JBHLTC010000001">
    <property type="protein sequence ID" value="MFC0622959.1"/>
    <property type="molecule type" value="Genomic_DNA"/>
</dbReference>
<keyword evidence="2" id="KW-0472">Membrane</keyword>
<proteinExistence type="predicted"/>
<name>A0ABV6QE94_9ACTN</name>
<keyword evidence="1" id="KW-0175">Coiled coil</keyword>
<sequence>MIPSLIAAMEVTTTTLAAPTGGLALVATLLAYAAKQYKEGRQIDVDGYKKRADEAEARETGTEAELRTDIQELRGEVEGLRKELREAAKARDNEFREMQDAHASEVRQMRQLHASEIKALERLLDEERRRTYVLRMALADHNIPLPEGVDPT</sequence>
<evidence type="ECO:0000313" key="3">
    <source>
        <dbReference type="EMBL" id="MFC0622959.1"/>
    </source>
</evidence>
<reference evidence="3 4" key="1">
    <citation type="submission" date="2024-09" db="EMBL/GenBank/DDBJ databases">
        <authorList>
            <person name="Sun Q."/>
            <person name="Mori K."/>
        </authorList>
    </citation>
    <scope>NUCLEOTIDE SEQUENCE [LARGE SCALE GENOMIC DNA]</scope>
    <source>
        <strain evidence="3 4">CGMCC 1.15906</strain>
    </source>
</reference>
<dbReference type="RefSeq" id="WP_380043637.1">
    <property type="nucleotide sequence ID" value="NZ_JBHLTC010000001.1"/>
</dbReference>
<evidence type="ECO:0000256" key="2">
    <source>
        <dbReference type="SAM" id="Phobius"/>
    </source>
</evidence>
<feature type="transmembrane region" description="Helical" evidence="2">
    <location>
        <begin position="16"/>
        <end position="34"/>
    </location>
</feature>
<organism evidence="3 4">
    <name type="scientific">Kribbella deserti</name>
    <dbReference type="NCBI Taxonomy" id="1926257"/>
    <lineage>
        <taxon>Bacteria</taxon>
        <taxon>Bacillati</taxon>
        <taxon>Actinomycetota</taxon>
        <taxon>Actinomycetes</taxon>
        <taxon>Propionibacteriales</taxon>
        <taxon>Kribbellaceae</taxon>
        <taxon>Kribbella</taxon>
    </lineage>
</organism>